<gene>
    <name evidence="1" type="ORF">Vbra_1336</name>
</gene>
<dbReference type="EMBL" id="CDMY01000407">
    <property type="protein sequence ID" value="CEM10991.1"/>
    <property type="molecule type" value="Genomic_DNA"/>
</dbReference>
<dbReference type="OrthoDB" id="5857882at2759"/>
<reference evidence="1 2" key="1">
    <citation type="submission" date="2014-11" db="EMBL/GenBank/DDBJ databases">
        <authorList>
            <person name="Zhu J."/>
            <person name="Qi W."/>
            <person name="Song R."/>
        </authorList>
    </citation>
    <scope>NUCLEOTIDE SEQUENCE [LARGE SCALE GENOMIC DNA]</scope>
</reference>
<organism evidence="1 2">
    <name type="scientific">Vitrella brassicaformis (strain CCMP3155)</name>
    <dbReference type="NCBI Taxonomy" id="1169540"/>
    <lineage>
        <taxon>Eukaryota</taxon>
        <taxon>Sar</taxon>
        <taxon>Alveolata</taxon>
        <taxon>Colpodellida</taxon>
        <taxon>Vitrellaceae</taxon>
        <taxon>Vitrella</taxon>
    </lineage>
</organism>
<dbReference type="Proteomes" id="UP000041254">
    <property type="component" value="Unassembled WGS sequence"/>
</dbReference>
<accession>A0A0G4FCN2</accession>
<dbReference type="AlphaFoldDB" id="A0A0G4FCN2"/>
<dbReference type="VEuPathDB" id="CryptoDB:Vbra_1336"/>
<dbReference type="InParanoid" id="A0A0G4FCN2"/>
<keyword evidence="2" id="KW-1185">Reference proteome</keyword>
<proteinExistence type="predicted"/>
<evidence type="ECO:0000313" key="2">
    <source>
        <dbReference type="Proteomes" id="UP000041254"/>
    </source>
</evidence>
<name>A0A0G4FCN2_VITBC</name>
<evidence type="ECO:0000313" key="1">
    <source>
        <dbReference type="EMBL" id="CEM10991.1"/>
    </source>
</evidence>
<protein>
    <submittedName>
        <fullName evidence="1">Uncharacterized protein</fullName>
    </submittedName>
</protein>
<sequence>MKALGAGKYPDGSMLRSMLVRIEEGADVQFSRSHGHFAGVNVLGMMALQQLRWSPVINWAKRSFVLTAFK</sequence>